<sequence length="1241" mass="141350">MDSYRFFEVASGTINAQDSVRRATLLHCIGAPTQRIFANLPGDKGTHAQTVAALDAYFTPRRNIVLERHKFRLRAQYPDETVDAFVNALRELAKSCDFGALENDMLRDQIVEKCAMKRLRDKLLQEDGLSLDKALSIARAFEAAQAESKLFTESSGHRTRENQVNFTKKSARSNGGCAAGAARDTKGSHERADSDTQCHRCGMNTHTADECGAKTATCLFCRKTGHYARMCFKKKKNTPATTKDRNREKEKTKFRKPVRAVVQNASDSDSDEFVHAVNSEGTETIKVNGQWLKMVIDTGSGRNFIGENLYKRIMSTKTELKPTKKKFYAYAQTTPLKCVGYFEAEMRWKNNIIMDKIYVIEGNVEALLGRKAIFELKIFNTGEKVNTVEQTQRFSELVTEYPLVFKGLGQIKGYSHKVTVDEKVHPVAQGLRRVPYPMLEAVNQELDKMLEQGIIEEVNEGSEWVSNILIVPKKDTKEVRLCVDLREVNRAVIRERHPVPTVDSILQAVQGAKVFAKLDARKGFWQCDLAPESRPLTTFITHRGCYRFRKVPFGLSSAPEAYQKAMDIMLCGMPGTVCYMDDVVVFAESEEQLEKRLRQVFQRFQDRGLTLNRDKCIFGLQQIEILGHVITAEGIKPDPRKVEAISKAPRPENVQLLRSFLGTCGFLMKFIPNYANLSEPLRKLTRKGQVWEWTNEAESSFQAMKEVLVSEPCLAYFKLGAPTVVISDASPVGLGAVLLQTQQDGQNKPVAYASRLLTPTERRYSQIEREALGCVWSVEHFRTYLWGGKFTLQTDHKPLIYMFNPDKATLTPPRIQRLGLRLQPYDYKIEHIVGKSNVADLLSRLPLPETEYNEYVETYVDKVLSLTMHGVQAMSLQDIKQKTAEDETLKQLHEIIETGTWPNPVPVELQPYNRCAKELCTYDGLLLRGHRIVLHREMVRQALQIGHETHQGVVRTKQYLRSKFYWPNMDLDVERLIRNCSACVLNQPLHEDQPLQPLELPPRPWTKIGMDLSNGKVERFHRYLKKAFKASKCEGKTWKEELPKILMAYRSTPHRASGETPAMLMFGGDICTKCPNLEKDLPLTEKEKATDVRKHHKEYQTKMKHYADQTSRAKEHNFKAGDIVYIASMENGKLDPTFRETRYVLLKNTSDSSFELVNTEDGSKVIRNVKHLRKTPLEVDFDIPEPSSACSEPNYHEAKDASTAETTPALEIPPERDPSSSDVITTRKGRVIRKPIRYRET</sequence>
<dbReference type="PANTHER" id="PTHR37984">
    <property type="entry name" value="PROTEIN CBG26694"/>
    <property type="match status" value="1"/>
</dbReference>
<dbReference type="InterPro" id="IPR050951">
    <property type="entry name" value="Retrovirus_Pol_polyprotein"/>
</dbReference>
<evidence type="ECO:0000313" key="9">
    <source>
        <dbReference type="Ensembl" id="ENSORLP00020020449.1"/>
    </source>
</evidence>
<evidence type="ECO:0000256" key="1">
    <source>
        <dbReference type="ARBA" id="ARBA00010879"/>
    </source>
</evidence>
<dbReference type="Pfam" id="PF17921">
    <property type="entry name" value="Integrase_H2C2"/>
    <property type="match status" value="1"/>
</dbReference>
<reference evidence="9" key="3">
    <citation type="submission" date="2025-08" db="UniProtKB">
        <authorList>
            <consortium name="Ensembl"/>
        </authorList>
    </citation>
    <scope>IDENTIFICATION</scope>
    <source>
        <strain evidence="9">HNI</strain>
    </source>
</reference>
<feature type="region of interest" description="Disordered" evidence="7">
    <location>
        <begin position="1181"/>
        <end position="1241"/>
    </location>
</feature>
<feature type="compositionally biased region" description="Basic residues" evidence="7">
    <location>
        <begin position="1227"/>
        <end position="1241"/>
    </location>
</feature>
<evidence type="ECO:0000256" key="7">
    <source>
        <dbReference type="SAM" id="MobiDB-lite"/>
    </source>
</evidence>
<evidence type="ECO:0000259" key="8">
    <source>
        <dbReference type="PROSITE" id="PS50878"/>
    </source>
</evidence>
<dbReference type="FunFam" id="3.10.20.370:FF:000001">
    <property type="entry name" value="Retrovirus-related Pol polyprotein from transposon 17.6-like protein"/>
    <property type="match status" value="1"/>
</dbReference>
<reference evidence="9 10" key="2">
    <citation type="submission" date="2017-04" db="EMBL/GenBank/DDBJ databases">
        <title>CpG methylation of centromeres and impact of large insertions on vertebrate speciation.</title>
        <authorList>
            <person name="Ichikawa K."/>
            <person name="Yoshimura J."/>
            <person name="Morishita S."/>
        </authorList>
    </citation>
    <scope>NUCLEOTIDE SEQUENCE</scope>
    <source>
        <strain evidence="9 10">HNI</strain>
    </source>
</reference>
<dbReference type="InterPro" id="IPR021109">
    <property type="entry name" value="Peptidase_aspartic_dom_sf"/>
</dbReference>
<dbReference type="CDD" id="cd09274">
    <property type="entry name" value="RNase_HI_RT_Ty3"/>
    <property type="match status" value="1"/>
</dbReference>
<evidence type="ECO:0000256" key="3">
    <source>
        <dbReference type="ARBA" id="ARBA00022670"/>
    </source>
</evidence>
<dbReference type="PANTHER" id="PTHR37984:SF15">
    <property type="entry name" value="INTEGRASE CATALYTIC DOMAIN-CONTAINING PROTEIN"/>
    <property type="match status" value="1"/>
</dbReference>
<keyword evidence="4" id="KW-0378">Hydrolase</keyword>
<protein>
    <recommendedName>
        <fullName evidence="6">Gypsy retrotransposon integrase-like protein 1</fullName>
        <ecNumber evidence="2">3.1.26.4</ecNumber>
    </recommendedName>
</protein>
<dbReference type="Gene3D" id="1.10.340.70">
    <property type="match status" value="1"/>
</dbReference>
<dbReference type="Gene3D" id="2.40.70.10">
    <property type="entry name" value="Acid Proteases"/>
    <property type="match status" value="1"/>
</dbReference>
<organism evidence="9 10">
    <name type="scientific">Oryzias latipes</name>
    <name type="common">Japanese rice fish</name>
    <name type="synonym">Japanese killifish</name>
    <dbReference type="NCBI Taxonomy" id="8090"/>
    <lineage>
        <taxon>Eukaryota</taxon>
        <taxon>Metazoa</taxon>
        <taxon>Chordata</taxon>
        <taxon>Craniata</taxon>
        <taxon>Vertebrata</taxon>
        <taxon>Euteleostomi</taxon>
        <taxon>Actinopterygii</taxon>
        <taxon>Neopterygii</taxon>
        <taxon>Teleostei</taxon>
        <taxon>Neoteleostei</taxon>
        <taxon>Acanthomorphata</taxon>
        <taxon>Ovalentaria</taxon>
        <taxon>Atherinomorphae</taxon>
        <taxon>Beloniformes</taxon>
        <taxon>Adrianichthyidae</taxon>
        <taxon>Oryziinae</taxon>
        <taxon>Oryzias</taxon>
    </lineage>
</organism>
<comment type="similarity">
    <text evidence="1">Belongs to the beta type-B retroviral polymerase family. HERV class-II K(HML-2) pol subfamily.</text>
</comment>
<dbReference type="SMART" id="SM00343">
    <property type="entry name" value="ZnF_C2HC"/>
    <property type="match status" value="2"/>
</dbReference>
<dbReference type="SUPFAM" id="SSF53098">
    <property type="entry name" value="Ribonuclease H-like"/>
    <property type="match status" value="1"/>
</dbReference>
<dbReference type="CDD" id="cd01647">
    <property type="entry name" value="RT_LTR"/>
    <property type="match status" value="1"/>
</dbReference>
<feature type="region of interest" description="Disordered" evidence="7">
    <location>
        <begin position="1088"/>
        <end position="1112"/>
    </location>
</feature>
<feature type="compositionally biased region" description="Basic and acidic residues" evidence="7">
    <location>
        <begin position="183"/>
        <end position="196"/>
    </location>
</feature>
<dbReference type="InterPro" id="IPR036397">
    <property type="entry name" value="RNaseH_sf"/>
</dbReference>
<reference evidence="9" key="4">
    <citation type="submission" date="2025-09" db="UniProtKB">
        <authorList>
            <consortium name="Ensembl"/>
        </authorList>
    </citation>
    <scope>IDENTIFICATION</scope>
    <source>
        <strain evidence="9">HNI</strain>
    </source>
</reference>
<dbReference type="Gene3D" id="3.10.20.370">
    <property type="match status" value="1"/>
</dbReference>
<dbReference type="InterPro" id="IPR000477">
    <property type="entry name" value="RT_dom"/>
</dbReference>
<dbReference type="GO" id="GO:0003677">
    <property type="term" value="F:DNA binding"/>
    <property type="evidence" value="ECO:0007669"/>
    <property type="project" value="UniProtKB-KW"/>
</dbReference>
<dbReference type="GO" id="GO:0004523">
    <property type="term" value="F:RNA-DNA hybrid ribonuclease activity"/>
    <property type="evidence" value="ECO:0007669"/>
    <property type="project" value="UniProtKB-EC"/>
</dbReference>
<dbReference type="InterPro" id="IPR043502">
    <property type="entry name" value="DNA/RNA_pol_sf"/>
</dbReference>
<dbReference type="InterPro" id="IPR041588">
    <property type="entry name" value="Integrase_H2C2"/>
</dbReference>
<dbReference type="SUPFAM" id="SSF50630">
    <property type="entry name" value="Acid proteases"/>
    <property type="match status" value="1"/>
</dbReference>
<dbReference type="InterPro" id="IPR036875">
    <property type="entry name" value="Znf_CCHC_sf"/>
</dbReference>
<dbReference type="GO" id="GO:0004190">
    <property type="term" value="F:aspartic-type endopeptidase activity"/>
    <property type="evidence" value="ECO:0007669"/>
    <property type="project" value="UniProtKB-KW"/>
</dbReference>
<evidence type="ECO:0000256" key="5">
    <source>
        <dbReference type="ARBA" id="ARBA00023125"/>
    </source>
</evidence>
<dbReference type="Proteomes" id="UP000265180">
    <property type="component" value="Chromosome 1"/>
</dbReference>
<dbReference type="InterPro" id="IPR012337">
    <property type="entry name" value="RNaseH-like_sf"/>
</dbReference>
<name>A0A3P9LI88_ORYLA</name>
<feature type="region of interest" description="Disordered" evidence="7">
    <location>
        <begin position="175"/>
        <end position="196"/>
    </location>
</feature>
<evidence type="ECO:0000313" key="10">
    <source>
        <dbReference type="Proteomes" id="UP000265180"/>
    </source>
</evidence>
<dbReference type="GO" id="GO:0006508">
    <property type="term" value="P:proteolysis"/>
    <property type="evidence" value="ECO:0007669"/>
    <property type="project" value="UniProtKB-KW"/>
</dbReference>
<feature type="domain" description="Reverse transcriptase" evidence="8">
    <location>
        <begin position="452"/>
        <end position="630"/>
    </location>
</feature>
<dbReference type="Ensembl" id="ENSORLT00020029841.1">
    <property type="protein sequence ID" value="ENSORLP00020020449.1"/>
    <property type="gene ID" value="ENSORLG00020021465.1"/>
</dbReference>
<keyword evidence="4" id="KW-0064">Aspartyl protease</keyword>
<dbReference type="Gene3D" id="3.30.420.10">
    <property type="entry name" value="Ribonuclease H-like superfamily/Ribonuclease H"/>
    <property type="match status" value="1"/>
</dbReference>
<dbReference type="InterPro" id="IPR043128">
    <property type="entry name" value="Rev_trsase/Diguanyl_cyclase"/>
</dbReference>
<keyword evidence="5" id="KW-0238">DNA-binding</keyword>
<dbReference type="AlphaFoldDB" id="A0A3P9LI88"/>
<evidence type="ECO:0000256" key="2">
    <source>
        <dbReference type="ARBA" id="ARBA00012180"/>
    </source>
</evidence>
<reference key="1">
    <citation type="journal article" date="2007" name="Nature">
        <title>The medaka draft genome and insights into vertebrate genome evolution.</title>
        <authorList>
            <person name="Kasahara M."/>
            <person name="Naruse K."/>
            <person name="Sasaki S."/>
            <person name="Nakatani Y."/>
            <person name="Qu W."/>
            <person name="Ahsan B."/>
            <person name="Yamada T."/>
            <person name="Nagayasu Y."/>
            <person name="Doi K."/>
            <person name="Kasai Y."/>
            <person name="Jindo T."/>
            <person name="Kobayashi D."/>
            <person name="Shimada A."/>
            <person name="Toyoda A."/>
            <person name="Kuroki Y."/>
            <person name="Fujiyama A."/>
            <person name="Sasaki T."/>
            <person name="Shimizu A."/>
            <person name="Asakawa S."/>
            <person name="Shimizu N."/>
            <person name="Hashimoto S."/>
            <person name="Yang J."/>
            <person name="Lee Y."/>
            <person name="Matsushima K."/>
            <person name="Sugano S."/>
            <person name="Sakaizumi M."/>
            <person name="Narita T."/>
            <person name="Ohishi K."/>
            <person name="Haga S."/>
            <person name="Ohta F."/>
            <person name="Nomoto H."/>
            <person name="Nogata K."/>
            <person name="Morishita T."/>
            <person name="Endo T."/>
            <person name="Shin-I T."/>
            <person name="Takeda H."/>
            <person name="Morishita S."/>
            <person name="Kohara Y."/>
        </authorList>
    </citation>
    <scope>NUCLEOTIDE SEQUENCE [LARGE SCALE GENOMIC DNA]</scope>
    <source>
        <strain>Hd-rR</strain>
    </source>
</reference>
<dbReference type="InterPro" id="IPR041577">
    <property type="entry name" value="RT_RNaseH_2"/>
</dbReference>
<dbReference type="PROSITE" id="PS50878">
    <property type="entry name" value="RT_POL"/>
    <property type="match status" value="1"/>
</dbReference>
<keyword evidence="3" id="KW-0645">Protease</keyword>
<dbReference type="InterPro" id="IPR001878">
    <property type="entry name" value="Znf_CCHC"/>
</dbReference>
<evidence type="ECO:0000256" key="4">
    <source>
        <dbReference type="ARBA" id="ARBA00022750"/>
    </source>
</evidence>
<dbReference type="FunFam" id="3.30.70.270:FF:000026">
    <property type="entry name" value="Transposon Ty3-G Gag-Pol polyprotein"/>
    <property type="match status" value="1"/>
</dbReference>
<proteinExistence type="inferred from homology"/>
<evidence type="ECO:0000256" key="6">
    <source>
        <dbReference type="ARBA" id="ARBA00039658"/>
    </source>
</evidence>
<dbReference type="Gene3D" id="3.10.10.10">
    <property type="entry name" value="HIV Type 1 Reverse Transcriptase, subunit A, domain 1"/>
    <property type="match status" value="1"/>
</dbReference>
<dbReference type="Gene3D" id="4.10.60.10">
    <property type="entry name" value="Zinc finger, CCHC-type"/>
    <property type="match status" value="1"/>
</dbReference>
<dbReference type="Pfam" id="PF00078">
    <property type="entry name" value="RVT_1"/>
    <property type="match status" value="1"/>
</dbReference>
<accession>A0A3P9LI88</accession>
<dbReference type="FunFam" id="1.10.340.70:FF:000004">
    <property type="entry name" value="Retrovirus-related Pol polyprotein from transposon 297-like Protein"/>
    <property type="match status" value="1"/>
</dbReference>
<dbReference type="Gene3D" id="3.30.70.270">
    <property type="match status" value="2"/>
</dbReference>
<dbReference type="SUPFAM" id="SSF57756">
    <property type="entry name" value="Retrovirus zinc finger-like domains"/>
    <property type="match status" value="1"/>
</dbReference>
<dbReference type="GO" id="GO:0008270">
    <property type="term" value="F:zinc ion binding"/>
    <property type="evidence" value="ECO:0007669"/>
    <property type="project" value="InterPro"/>
</dbReference>
<dbReference type="GO" id="GO:0006259">
    <property type="term" value="P:DNA metabolic process"/>
    <property type="evidence" value="ECO:0007669"/>
    <property type="project" value="UniProtKB-ARBA"/>
</dbReference>
<dbReference type="Pfam" id="PF17919">
    <property type="entry name" value="RT_RNaseH_2"/>
    <property type="match status" value="1"/>
</dbReference>
<dbReference type="SUPFAM" id="SSF56672">
    <property type="entry name" value="DNA/RNA polymerases"/>
    <property type="match status" value="1"/>
</dbReference>
<dbReference type="EC" id="3.1.26.4" evidence="2"/>